<feature type="region of interest" description="Disordered" evidence="1">
    <location>
        <begin position="82"/>
        <end position="111"/>
    </location>
</feature>
<keyword evidence="3" id="KW-1185">Reference proteome</keyword>
<feature type="compositionally biased region" description="Basic and acidic residues" evidence="1">
    <location>
        <begin position="82"/>
        <end position="106"/>
    </location>
</feature>
<organism evidence="2 3">
    <name type="scientific">Daphnia magna</name>
    <dbReference type="NCBI Taxonomy" id="35525"/>
    <lineage>
        <taxon>Eukaryota</taxon>
        <taxon>Metazoa</taxon>
        <taxon>Ecdysozoa</taxon>
        <taxon>Arthropoda</taxon>
        <taxon>Crustacea</taxon>
        <taxon>Branchiopoda</taxon>
        <taxon>Diplostraca</taxon>
        <taxon>Cladocera</taxon>
        <taxon>Anomopoda</taxon>
        <taxon>Daphniidae</taxon>
        <taxon>Daphnia</taxon>
    </lineage>
</organism>
<name>A0ABQ9YUC1_9CRUS</name>
<proteinExistence type="predicted"/>
<protein>
    <submittedName>
        <fullName evidence="2">Uncharacterized protein</fullName>
    </submittedName>
</protein>
<feature type="region of interest" description="Disordered" evidence="1">
    <location>
        <begin position="1"/>
        <end position="35"/>
    </location>
</feature>
<evidence type="ECO:0000313" key="3">
    <source>
        <dbReference type="Proteomes" id="UP001234178"/>
    </source>
</evidence>
<accession>A0ABQ9YUC1</accession>
<dbReference type="EMBL" id="JAOYFB010000001">
    <property type="protein sequence ID" value="KAK4004181.1"/>
    <property type="molecule type" value="Genomic_DNA"/>
</dbReference>
<comment type="caution">
    <text evidence="2">The sequence shown here is derived from an EMBL/GenBank/DDBJ whole genome shotgun (WGS) entry which is preliminary data.</text>
</comment>
<gene>
    <name evidence="2" type="ORF">OUZ56_005923</name>
</gene>
<reference evidence="2 3" key="1">
    <citation type="journal article" date="2023" name="Nucleic Acids Res.">
        <title>The hologenome of Daphnia magna reveals possible DNA methylation and microbiome-mediated evolution of the host genome.</title>
        <authorList>
            <person name="Chaturvedi A."/>
            <person name="Li X."/>
            <person name="Dhandapani V."/>
            <person name="Marshall H."/>
            <person name="Kissane S."/>
            <person name="Cuenca-Cambronero M."/>
            <person name="Asole G."/>
            <person name="Calvet F."/>
            <person name="Ruiz-Romero M."/>
            <person name="Marangio P."/>
            <person name="Guigo R."/>
            <person name="Rago D."/>
            <person name="Mirbahai L."/>
            <person name="Eastwood N."/>
            <person name="Colbourne J.K."/>
            <person name="Zhou J."/>
            <person name="Mallon E."/>
            <person name="Orsini L."/>
        </authorList>
    </citation>
    <scope>NUCLEOTIDE SEQUENCE [LARGE SCALE GENOMIC DNA]</scope>
    <source>
        <strain evidence="2">LRV0_1</strain>
    </source>
</reference>
<evidence type="ECO:0000256" key="1">
    <source>
        <dbReference type="SAM" id="MobiDB-lite"/>
    </source>
</evidence>
<dbReference type="Proteomes" id="UP001234178">
    <property type="component" value="Unassembled WGS sequence"/>
</dbReference>
<sequence length="123" mass="14389">MVKRIEIRGVPKRRRRNGGLAEPKRRNSRQNGHQNMAAEYASLAERALVTTPHCAFFIQNIRWNYFALGMIPPVNKDLVRGEQVEQGRHQEVDTEKERRTTRRSIDDCSNTVKRRLLRDPKVP</sequence>
<evidence type="ECO:0000313" key="2">
    <source>
        <dbReference type="EMBL" id="KAK4004181.1"/>
    </source>
</evidence>